<organism evidence="5 6">
    <name type="scientific">Curtobacterium citreum</name>
    <dbReference type="NCBI Taxonomy" id="2036"/>
    <lineage>
        <taxon>Bacteria</taxon>
        <taxon>Bacillati</taxon>
        <taxon>Actinomycetota</taxon>
        <taxon>Actinomycetes</taxon>
        <taxon>Micrococcales</taxon>
        <taxon>Microbacteriaceae</taxon>
        <taxon>Curtobacterium</taxon>
    </lineage>
</organism>
<name>A0ABT2HGT0_9MICO</name>
<keyword evidence="6" id="KW-1185">Reference proteome</keyword>
<evidence type="ECO:0000256" key="3">
    <source>
        <dbReference type="SAM" id="MobiDB-lite"/>
    </source>
</evidence>
<evidence type="ECO:0000313" key="5">
    <source>
        <dbReference type="EMBL" id="MCS6522480.1"/>
    </source>
</evidence>
<dbReference type="EMBL" id="JANVAD010000003">
    <property type="protein sequence ID" value="MCS6522480.1"/>
    <property type="molecule type" value="Genomic_DNA"/>
</dbReference>
<dbReference type="GeneID" id="95322327"/>
<dbReference type="Pfam" id="PF08242">
    <property type="entry name" value="Methyltransf_12"/>
    <property type="match status" value="1"/>
</dbReference>
<dbReference type="SUPFAM" id="SSF53335">
    <property type="entry name" value="S-adenosyl-L-methionine-dependent methyltransferases"/>
    <property type="match status" value="1"/>
</dbReference>
<keyword evidence="1 5" id="KW-0808">Transferase</keyword>
<gene>
    <name evidence="5" type="ORF">NYQ28_07865</name>
</gene>
<feature type="region of interest" description="Disordered" evidence="3">
    <location>
        <begin position="63"/>
        <end position="90"/>
    </location>
</feature>
<dbReference type="RefSeq" id="WP_141859409.1">
    <property type="nucleotide sequence ID" value="NZ_BMNV01000005.1"/>
</dbReference>
<feature type="domain" description="N-acetyltransferase" evidence="4">
    <location>
        <begin position="17"/>
        <end position="178"/>
    </location>
</feature>
<protein>
    <submittedName>
        <fullName evidence="5">GNAT family N-acetyltransferase</fullName>
        <ecNumber evidence="5">2.3.1.-</ecNumber>
    </submittedName>
</protein>
<dbReference type="InterPro" id="IPR016181">
    <property type="entry name" value="Acyl_CoA_acyltransferase"/>
</dbReference>
<dbReference type="PANTHER" id="PTHR43877">
    <property type="entry name" value="AMINOALKYLPHOSPHONATE N-ACETYLTRANSFERASE-RELATED-RELATED"/>
    <property type="match status" value="1"/>
</dbReference>
<dbReference type="InterPro" id="IPR000182">
    <property type="entry name" value="GNAT_dom"/>
</dbReference>
<evidence type="ECO:0000256" key="1">
    <source>
        <dbReference type="ARBA" id="ARBA00022679"/>
    </source>
</evidence>
<dbReference type="Pfam" id="PF00583">
    <property type="entry name" value="Acetyltransf_1"/>
    <property type="match status" value="1"/>
</dbReference>
<proteinExistence type="predicted"/>
<evidence type="ECO:0000256" key="2">
    <source>
        <dbReference type="ARBA" id="ARBA00023315"/>
    </source>
</evidence>
<dbReference type="Gene3D" id="3.40.630.30">
    <property type="match status" value="1"/>
</dbReference>
<comment type="caution">
    <text evidence="5">The sequence shown here is derived from an EMBL/GenBank/DDBJ whole genome shotgun (WGS) entry which is preliminary data.</text>
</comment>
<keyword evidence="2 5" id="KW-0012">Acyltransferase</keyword>
<dbReference type="SUPFAM" id="SSF55729">
    <property type="entry name" value="Acyl-CoA N-acyltransferases (Nat)"/>
    <property type="match status" value="1"/>
</dbReference>
<dbReference type="InterPro" id="IPR013217">
    <property type="entry name" value="Methyltransf_12"/>
</dbReference>
<dbReference type="EC" id="2.3.1.-" evidence="5"/>
<reference evidence="5 6" key="1">
    <citation type="submission" date="2022-08" db="EMBL/GenBank/DDBJ databases">
        <title>Taxonomy of Curtobacterium flaccumfaciens.</title>
        <authorList>
            <person name="Osdaghi E."/>
            <person name="Taghavi S.M."/>
            <person name="Hamidizade M."/>
            <person name="Abachi H."/>
            <person name="Fazliarab A."/>
            <person name="Baeyen S."/>
            <person name="Portier P."/>
            <person name="Van Vaerenbergh J."/>
            <person name="Jacques M.-A."/>
        </authorList>
    </citation>
    <scope>NUCLEOTIDE SEQUENCE [LARGE SCALE GENOMIC DNA]</scope>
    <source>
        <strain evidence="5 6">LMG8786T</strain>
    </source>
</reference>
<evidence type="ECO:0000313" key="6">
    <source>
        <dbReference type="Proteomes" id="UP001652264"/>
    </source>
</evidence>
<dbReference type="Proteomes" id="UP001652264">
    <property type="component" value="Unassembled WGS sequence"/>
</dbReference>
<dbReference type="Gene3D" id="3.40.50.150">
    <property type="entry name" value="Vaccinia Virus protein VP39"/>
    <property type="match status" value="1"/>
</dbReference>
<accession>A0ABT2HGT0</accession>
<dbReference type="InterPro" id="IPR050832">
    <property type="entry name" value="Bact_Acetyltransf"/>
</dbReference>
<dbReference type="CDD" id="cd04301">
    <property type="entry name" value="NAT_SF"/>
    <property type="match status" value="1"/>
</dbReference>
<dbReference type="InterPro" id="IPR029063">
    <property type="entry name" value="SAM-dependent_MTases_sf"/>
</dbReference>
<dbReference type="CDD" id="cd02440">
    <property type="entry name" value="AdoMet_MTases"/>
    <property type="match status" value="1"/>
</dbReference>
<dbReference type="PROSITE" id="PS51186">
    <property type="entry name" value="GNAT"/>
    <property type="match status" value="1"/>
</dbReference>
<dbReference type="PANTHER" id="PTHR43877:SF2">
    <property type="entry name" value="AMINOALKYLPHOSPHONATE N-ACETYLTRANSFERASE-RELATED"/>
    <property type="match status" value="1"/>
</dbReference>
<sequence>MTIALRRVTADDWATWRPVRLAALTDAPEAFGSRLADWQDAPEARWRGRLSLPGAVDLLAIEHDRSPEQAPQRTPDPSPGRPVGMATGVPSAEDPAVAELTSMWVAPEARGHGIARRLIDAVARAMAEHGAARLELSVMPDNHRARRTYERAGFTLTDAPSDELPDGRHELVMVRELAAERTLIAYERGADRYAERTDDHRAGLVDDLLALVPTGSQVLELGSGPGRDADALEAAGLSVDRTDGAAAFVDRLRAAGHDARLLDVRDDDGPRDAGGCPTPWGGPYDAVFANAVLLHVDRDDTRPVLDRARRAVRPGGVLAATVKRGDGDGWSDRKLDDPRWFTYWTEDALAAVVTAAGWCGVTVRETTRPGADERWLTVTAHRPEED</sequence>
<dbReference type="GO" id="GO:0016746">
    <property type="term" value="F:acyltransferase activity"/>
    <property type="evidence" value="ECO:0007669"/>
    <property type="project" value="UniProtKB-KW"/>
</dbReference>
<evidence type="ECO:0000259" key="4">
    <source>
        <dbReference type="PROSITE" id="PS51186"/>
    </source>
</evidence>